<evidence type="ECO:0000259" key="5">
    <source>
        <dbReference type="Pfam" id="PF00294"/>
    </source>
</evidence>
<comment type="similarity">
    <text evidence="1 4">Belongs to the carbohydrate kinase PfkB family.</text>
</comment>
<evidence type="ECO:0000313" key="7">
    <source>
        <dbReference type="Proteomes" id="UP000219465"/>
    </source>
</evidence>
<dbReference type="SUPFAM" id="SSF53613">
    <property type="entry name" value="Ribokinase-like"/>
    <property type="match status" value="1"/>
</dbReference>
<dbReference type="GO" id="GO:0016301">
    <property type="term" value="F:kinase activity"/>
    <property type="evidence" value="ECO:0007669"/>
    <property type="project" value="UniProtKB-KW"/>
</dbReference>
<dbReference type="AlphaFoldDB" id="A0A286I9A4"/>
<evidence type="ECO:0000256" key="3">
    <source>
        <dbReference type="ARBA" id="ARBA00022777"/>
    </source>
</evidence>
<dbReference type="PRINTS" id="PR00990">
    <property type="entry name" value="RIBOKINASE"/>
</dbReference>
<dbReference type="OrthoDB" id="9795789at2"/>
<evidence type="ECO:0000256" key="2">
    <source>
        <dbReference type="ARBA" id="ARBA00022679"/>
    </source>
</evidence>
<dbReference type="PANTHER" id="PTHR42774:SF3">
    <property type="entry name" value="KETOHEXOKINASE"/>
    <property type="match status" value="1"/>
</dbReference>
<dbReference type="InterPro" id="IPR002173">
    <property type="entry name" value="Carboh/pur_kinase_PfkB_CS"/>
</dbReference>
<reference evidence="7" key="1">
    <citation type="submission" date="2017-08" db="EMBL/GenBank/DDBJ databases">
        <authorList>
            <person name="Varghese N."/>
            <person name="Submissions S."/>
        </authorList>
    </citation>
    <scope>NUCLEOTIDE SEQUENCE [LARGE SCALE GENOMIC DNA]</scope>
    <source>
        <strain evidence="7">KCTC 23107</strain>
    </source>
</reference>
<name>A0A286I9A4_9HYPH</name>
<proteinExistence type="inferred from homology"/>
<dbReference type="InterPro" id="IPR002139">
    <property type="entry name" value="Ribo/fructo_kinase"/>
</dbReference>
<feature type="domain" description="Carbohydrate kinase PfkB" evidence="5">
    <location>
        <begin position="1"/>
        <end position="286"/>
    </location>
</feature>
<evidence type="ECO:0000256" key="4">
    <source>
        <dbReference type="RuleBase" id="RU003704"/>
    </source>
</evidence>
<keyword evidence="2 4" id="KW-0808">Transferase</keyword>
<dbReference type="Gene3D" id="3.40.1190.20">
    <property type="match status" value="1"/>
</dbReference>
<gene>
    <name evidence="6" type="ORF">SAMN05877838_1578</name>
</gene>
<dbReference type="InterPro" id="IPR011611">
    <property type="entry name" value="PfkB_dom"/>
</dbReference>
<evidence type="ECO:0000313" key="6">
    <source>
        <dbReference type="EMBL" id="SOE16698.1"/>
    </source>
</evidence>
<dbReference type="EMBL" id="OCPC01000002">
    <property type="protein sequence ID" value="SOE16698.1"/>
    <property type="molecule type" value="Genomic_DNA"/>
</dbReference>
<keyword evidence="7" id="KW-1185">Reference proteome</keyword>
<dbReference type="PANTHER" id="PTHR42774">
    <property type="entry name" value="PHOSPHOTRANSFERASE SYSTEM TRANSPORT PROTEIN"/>
    <property type="match status" value="1"/>
</dbReference>
<dbReference type="InterPro" id="IPR029056">
    <property type="entry name" value="Ribokinase-like"/>
</dbReference>
<dbReference type="Proteomes" id="UP000219465">
    <property type="component" value="Unassembled WGS sequence"/>
</dbReference>
<dbReference type="InterPro" id="IPR052562">
    <property type="entry name" value="Ketohexokinase-related"/>
</dbReference>
<keyword evidence="3 4" id="KW-0418">Kinase</keyword>
<sequence>MTKIVTTGVAVMDFVFHLDEMPRLAEKYRAKGAEITGGGGAANAAAAIARLGGHAMLASRLGSDQVAEMIAAGLEADGVDCFMLKQFEGRRSSFSSVFIDQAGERQIVNFRDPELPMDADWLLAALPEDFNAALADTRWPDGAEVLMRAARERGVPGVLDGEAPIREAETALQLASHIAFSAQGLRDWAEHEDLDTALNDVAAETGAFVCVTDGGNGVNWRHGSASGFEPAFAITPLDTLGAGDVWHGAFALLLGEGASPPEAIRFASAVAAIKCTRTNGRDGYPTRAETETFMKEAQPCS</sequence>
<accession>A0A286I9A4</accession>
<protein>
    <submittedName>
        <fullName evidence="6">Sulfofructose kinase</fullName>
    </submittedName>
</protein>
<dbReference type="RefSeq" id="WP_097106746.1">
    <property type="nucleotide sequence ID" value="NZ_OCPC01000002.1"/>
</dbReference>
<dbReference type="Pfam" id="PF00294">
    <property type="entry name" value="PfkB"/>
    <property type="match status" value="1"/>
</dbReference>
<organism evidence="6 7">
    <name type="scientific">Hoeflea halophila</name>
    <dbReference type="NCBI Taxonomy" id="714899"/>
    <lineage>
        <taxon>Bacteria</taxon>
        <taxon>Pseudomonadati</taxon>
        <taxon>Pseudomonadota</taxon>
        <taxon>Alphaproteobacteria</taxon>
        <taxon>Hyphomicrobiales</taxon>
        <taxon>Rhizobiaceae</taxon>
        <taxon>Hoeflea</taxon>
    </lineage>
</organism>
<dbReference type="PROSITE" id="PS00584">
    <property type="entry name" value="PFKB_KINASES_2"/>
    <property type="match status" value="1"/>
</dbReference>
<evidence type="ECO:0000256" key="1">
    <source>
        <dbReference type="ARBA" id="ARBA00010688"/>
    </source>
</evidence>